<evidence type="ECO:0000313" key="1">
    <source>
        <dbReference type="EMBL" id="EPF74354.1"/>
    </source>
</evidence>
<accession>S3NJ46</accession>
<gene>
    <name evidence="1" type="ORF">F945_01721</name>
</gene>
<organism evidence="1 2">
    <name type="scientific">Acinetobacter rudis CIP 110305</name>
    <dbReference type="NCBI Taxonomy" id="421052"/>
    <lineage>
        <taxon>Bacteria</taxon>
        <taxon>Pseudomonadati</taxon>
        <taxon>Pseudomonadota</taxon>
        <taxon>Gammaproteobacteria</taxon>
        <taxon>Moraxellales</taxon>
        <taxon>Moraxellaceae</taxon>
        <taxon>Acinetobacter</taxon>
    </lineage>
</organism>
<dbReference type="EMBL" id="ATGI01000021">
    <property type="protein sequence ID" value="EPF74354.1"/>
    <property type="molecule type" value="Genomic_DNA"/>
</dbReference>
<evidence type="ECO:0000313" key="2">
    <source>
        <dbReference type="Proteomes" id="UP000014568"/>
    </source>
</evidence>
<protein>
    <submittedName>
        <fullName evidence="1">Uncharacterized protein</fullName>
    </submittedName>
</protein>
<feature type="non-terminal residue" evidence="1">
    <location>
        <position position="34"/>
    </location>
</feature>
<proteinExistence type="predicted"/>
<dbReference type="AlphaFoldDB" id="S3NJ46"/>
<dbReference type="Proteomes" id="UP000014568">
    <property type="component" value="Unassembled WGS sequence"/>
</dbReference>
<dbReference type="HOGENOM" id="CLU_3378217_0_0_6"/>
<comment type="caution">
    <text evidence="1">The sequence shown here is derived from an EMBL/GenBank/DDBJ whole genome shotgun (WGS) entry which is preliminary data.</text>
</comment>
<reference evidence="1 2" key="1">
    <citation type="submission" date="2013-06" db="EMBL/GenBank/DDBJ databases">
        <title>The Genome Sequence of Acinetobacter rudis CIP 110305.</title>
        <authorList>
            <consortium name="The Broad Institute Genome Sequencing Platform"/>
            <consortium name="The Broad Institute Genome Sequencing Center for Infectious Disease"/>
            <person name="Cerqueira G."/>
            <person name="Feldgarden M."/>
            <person name="Courvalin P."/>
            <person name="Perichon B."/>
            <person name="Grillot-Courvalin C."/>
            <person name="Clermont D."/>
            <person name="Rocha E."/>
            <person name="Yoon E.-J."/>
            <person name="Nemec A."/>
            <person name="Young S.K."/>
            <person name="Zeng Q."/>
            <person name="Gargeya S."/>
            <person name="Fitzgerald M."/>
            <person name="Abouelleil A."/>
            <person name="Alvarado L."/>
            <person name="Berlin A.M."/>
            <person name="Chapman S.B."/>
            <person name="Dewar J."/>
            <person name="Goldberg J."/>
            <person name="Griggs A."/>
            <person name="Gujja S."/>
            <person name="Hansen M."/>
            <person name="Howarth C."/>
            <person name="Imamovic A."/>
            <person name="Larimer J."/>
            <person name="McCowan C."/>
            <person name="Murphy C."/>
            <person name="Pearson M."/>
            <person name="Priest M."/>
            <person name="Roberts A."/>
            <person name="Saif S."/>
            <person name="Shea T."/>
            <person name="Sykes S."/>
            <person name="Wortman J."/>
            <person name="Nusbaum C."/>
            <person name="Birren B."/>
        </authorList>
    </citation>
    <scope>NUCLEOTIDE SEQUENCE [LARGE SCALE GENOMIC DNA]</scope>
    <source>
        <strain evidence="1 2">CIP 110305</strain>
    </source>
</reference>
<name>S3NJ46_9GAMM</name>
<keyword evidence="2" id="KW-1185">Reference proteome</keyword>
<sequence length="34" mass="3837">MTSIVNLYLKGETGIGESKFSIFWEKGAKHTHKV</sequence>